<evidence type="ECO:0000313" key="1">
    <source>
        <dbReference type="EMBL" id="KAI3754682.1"/>
    </source>
</evidence>
<protein>
    <submittedName>
        <fullName evidence="1">Uncharacterized protein</fullName>
    </submittedName>
</protein>
<gene>
    <name evidence="1" type="ORF">L1987_54470</name>
</gene>
<dbReference type="Proteomes" id="UP001056120">
    <property type="component" value="Linkage Group LG18"/>
</dbReference>
<evidence type="ECO:0000313" key="2">
    <source>
        <dbReference type="Proteomes" id="UP001056120"/>
    </source>
</evidence>
<reference evidence="1 2" key="2">
    <citation type="journal article" date="2022" name="Mol. Ecol. Resour.">
        <title>The genomes of chicory, endive, great burdock and yacon provide insights into Asteraceae paleo-polyploidization history and plant inulin production.</title>
        <authorList>
            <person name="Fan W."/>
            <person name="Wang S."/>
            <person name="Wang H."/>
            <person name="Wang A."/>
            <person name="Jiang F."/>
            <person name="Liu H."/>
            <person name="Zhao H."/>
            <person name="Xu D."/>
            <person name="Zhang Y."/>
        </authorList>
    </citation>
    <scope>NUCLEOTIDE SEQUENCE [LARGE SCALE GENOMIC DNA]</scope>
    <source>
        <strain evidence="2">cv. Yunnan</strain>
        <tissue evidence="1">Leaves</tissue>
    </source>
</reference>
<comment type="caution">
    <text evidence="1">The sequence shown here is derived from an EMBL/GenBank/DDBJ whole genome shotgun (WGS) entry which is preliminary data.</text>
</comment>
<name>A0ACB9E780_9ASTR</name>
<sequence length="143" mass="15798">MPFFSICPLFKNLTAIQTLLRSHSAKCLYDSIARMKRAAKKGKAIAEGVEKNWGTSFPGPNTSIETLREQILKPNLSTILSEKGPNTSIETLREQILKPNLSTILSKNSKIVTVSPFDTVVMATKKMLEFRSSSATVTIDNKP</sequence>
<keyword evidence="2" id="KW-1185">Reference proteome</keyword>
<proteinExistence type="predicted"/>
<dbReference type="EMBL" id="CM042035">
    <property type="protein sequence ID" value="KAI3754682.1"/>
    <property type="molecule type" value="Genomic_DNA"/>
</dbReference>
<reference evidence="2" key="1">
    <citation type="journal article" date="2022" name="Mol. Ecol. Resour.">
        <title>The genomes of chicory, endive, great burdock and yacon provide insights into Asteraceae palaeo-polyploidization history and plant inulin production.</title>
        <authorList>
            <person name="Fan W."/>
            <person name="Wang S."/>
            <person name="Wang H."/>
            <person name="Wang A."/>
            <person name="Jiang F."/>
            <person name="Liu H."/>
            <person name="Zhao H."/>
            <person name="Xu D."/>
            <person name="Zhang Y."/>
        </authorList>
    </citation>
    <scope>NUCLEOTIDE SEQUENCE [LARGE SCALE GENOMIC DNA]</scope>
    <source>
        <strain evidence="2">cv. Yunnan</strain>
    </source>
</reference>
<organism evidence="1 2">
    <name type="scientific">Smallanthus sonchifolius</name>
    <dbReference type="NCBI Taxonomy" id="185202"/>
    <lineage>
        <taxon>Eukaryota</taxon>
        <taxon>Viridiplantae</taxon>
        <taxon>Streptophyta</taxon>
        <taxon>Embryophyta</taxon>
        <taxon>Tracheophyta</taxon>
        <taxon>Spermatophyta</taxon>
        <taxon>Magnoliopsida</taxon>
        <taxon>eudicotyledons</taxon>
        <taxon>Gunneridae</taxon>
        <taxon>Pentapetalae</taxon>
        <taxon>asterids</taxon>
        <taxon>campanulids</taxon>
        <taxon>Asterales</taxon>
        <taxon>Asteraceae</taxon>
        <taxon>Asteroideae</taxon>
        <taxon>Heliantheae alliance</taxon>
        <taxon>Millerieae</taxon>
        <taxon>Smallanthus</taxon>
    </lineage>
</organism>
<accession>A0ACB9E780</accession>